<dbReference type="InterPro" id="IPR006076">
    <property type="entry name" value="FAD-dep_OxRdtase"/>
</dbReference>
<gene>
    <name evidence="2" type="ORF">METZ01_LOCUS442257</name>
</gene>
<feature type="domain" description="FAD dependent oxidoreductase" evidence="1">
    <location>
        <begin position="7"/>
        <end position="61"/>
    </location>
</feature>
<protein>
    <recommendedName>
        <fullName evidence="1">FAD dependent oxidoreductase domain-containing protein</fullName>
    </recommendedName>
</protein>
<dbReference type="AlphaFoldDB" id="A0A382Z1T4"/>
<accession>A0A382Z1T4</accession>
<dbReference type="Gene3D" id="3.50.50.60">
    <property type="entry name" value="FAD/NAD(P)-binding domain"/>
    <property type="match status" value="1"/>
</dbReference>
<proteinExistence type="predicted"/>
<sequence>MERPNMKVLVVGAGVVGITTAYYLELHGHDITVVERQDGAGLETSFANAGQLCRYTARPWAAPSVPSMIIREFGRTDAPYLIHLRADPAMWR</sequence>
<name>A0A382Z1T4_9ZZZZ</name>
<dbReference type="SUPFAM" id="SSF51971">
    <property type="entry name" value="Nucleotide-binding domain"/>
    <property type="match status" value="1"/>
</dbReference>
<dbReference type="Pfam" id="PF01266">
    <property type="entry name" value="DAO"/>
    <property type="match status" value="1"/>
</dbReference>
<evidence type="ECO:0000313" key="2">
    <source>
        <dbReference type="EMBL" id="SVD89403.1"/>
    </source>
</evidence>
<evidence type="ECO:0000259" key="1">
    <source>
        <dbReference type="Pfam" id="PF01266"/>
    </source>
</evidence>
<dbReference type="EMBL" id="UINC01180286">
    <property type="protein sequence ID" value="SVD89403.1"/>
    <property type="molecule type" value="Genomic_DNA"/>
</dbReference>
<feature type="non-terminal residue" evidence="2">
    <location>
        <position position="92"/>
    </location>
</feature>
<reference evidence="2" key="1">
    <citation type="submission" date="2018-05" db="EMBL/GenBank/DDBJ databases">
        <authorList>
            <person name="Lanie J.A."/>
            <person name="Ng W.-L."/>
            <person name="Kazmierczak K.M."/>
            <person name="Andrzejewski T.M."/>
            <person name="Davidsen T.M."/>
            <person name="Wayne K.J."/>
            <person name="Tettelin H."/>
            <person name="Glass J.I."/>
            <person name="Rusch D."/>
            <person name="Podicherti R."/>
            <person name="Tsui H.-C.T."/>
            <person name="Winkler M.E."/>
        </authorList>
    </citation>
    <scope>NUCLEOTIDE SEQUENCE</scope>
</reference>
<dbReference type="InterPro" id="IPR036188">
    <property type="entry name" value="FAD/NAD-bd_sf"/>
</dbReference>
<organism evidence="2">
    <name type="scientific">marine metagenome</name>
    <dbReference type="NCBI Taxonomy" id="408172"/>
    <lineage>
        <taxon>unclassified sequences</taxon>
        <taxon>metagenomes</taxon>
        <taxon>ecological metagenomes</taxon>
    </lineage>
</organism>